<keyword evidence="2" id="KW-1185">Reference proteome</keyword>
<proteinExistence type="predicted"/>
<dbReference type="EMBL" id="QUOT01000001">
    <property type="protein sequence ID" value="REL31929.1"/>
    <property type="molecule type" value="Genomic_DNA"/>
</dbReference>
<evidence type="ECO:0000313" key="2">
    <source>
        <dbReference type="Proteomes" id="UP000256899"/>
    </source>
</evidence>
<evidence type="ECO:0000313" key="1">
    <source>
        <dbReference type="EMBL" id="REL31929.1"/>
    </source>
</evidence>
<reference evidence="2" key="1">
    <citation type="submission" date="2018-08" db="EMBL/GenBank/DDBJ databases">
        <title>Thalassotalea euphylliae genome.</title>
        <authorList>
            <person name="Summers S."/>
            <person name="Rice S.A."/>
            <person name="Freckelton M.L."/>
            <person name="Nedved B.T."/>
            <person name="Hadfield M.G."/>
        </authorList>
    </citation>
    <scope>NUCLEOTIDE SEQUENCE [LARGE SCALE GENOMIC DNA]</scope>
    <source>
        <strain evidence="2">H3</strain>
    </source>
</reference>
<organism evidence="1 2">
    <name type="scientific">Thalassotalea euphylliae</name>
    <dbReference type="NCBI Taxonomy" id="1655234"/>
    <lineage>
        <taxon>Bacteria</taxon>
        <taxon>Pseudomonadati</taxon>
        <taxon>Pseudomonadota</taxon>
        <taxon>Gammaproteobacteria</taxon>
        <taxon>Alteromonadales</taxon>
        <taxon>Colwelliaceae</taxon>
        <taxon>Thalassotalea</taxon>
    </lineage>
</organism>
<dbReference type="RefSeq" id="WP_116017131.1">
    <property type="nucleotide sequence ID" value="NZ_QUOT01000001.1"/>
</dbReference>
<accession>A0A3E0U560</accession>
<dbReference type="Proteomes" id="UP000256899">
    <property type="component" value="Unassembled WGS sequence"/>
</dbReference>
<comment type="caution">
    <text evidence="1">The sequence shown here is derived from an EMBL/GenBank/DDBJ whole genome shotgun (WGS) entry which is preliminary data.</text>
</comment>
<sequence>MKPVFAFFILATVHSQANAQHQKGQFETDFDHRVQFKLVKQTDKQYYLEVARLGGVSFERMNLFTTRKAKRICGDMGYSIKYLEGVESFDDRNAKPNYIFPSLTVEISCP</sequence>
<protein>
    <submittedName>
        <fullName evidence="1">Uncharacterized protein</fullName>
    </submittedName>
</protein>
<dbReference type="AlphaFoldDB" id="A0A3E0U560"/>
<gene>
    <name evidence="1" type="ORF">DXX94_15055</name>
</gene>
<name>A0A3E0U560_9GAMM</name>